<sequence>MASQYLILLVIVCLVRFVCTGRILPLENFETPDGVFAMDYFGLSIEKPDGWYEMTDDDELNSLFQTATRPLFSNNKRLISDILNLTSDSLTPLFGISEYQLGTQNVKFNPNIIGLVTKLTNEEAKENECDTFIRSNKFLQVTQLTITDISDCTEVNFNGKTFFSQILHLNVNNKHFRQTQYVRRVTNNYFLTFTLSYSDEISKTQLDNIMNTLKFRDE</sequence>
<evidence type="ECO:0000256" key="1">
    <source>
        <dbReference type="SAM" id="SignalP"/>
    </source>
</evidence>
<reference evidence="2" key="1">
    <citation type="submission" date="2021-02" db="EMBL/GenBank/DDBJ databases">
        <authorList>
            <person name="Nowell W R."/>
        </authorList>
    </citation>
    <scope>NUCLEOTIDE SEQUENCE</scope>
</reference>
<comment type="caution">
    <text evidence="2">The sequence shown here is derived from an EMBL/GenBank/DDBJ whole genome shotgun (WGS) entry which is preliminary data.</text>
</comment>
<feature type="chain" id="PRO_5036228197" evidence="1">
    <location>
        <begin position="21"/>
        <end position="218"/>
    </location>
</feature>
<organism evidence="2 4">
    <name type="scientific">Adineta steineri</name>
    <dbReference type="NCBI Taxonomy" id="433720"/>
    <lineage>
        <taxon>Eukaryota</taxon>
        <taxon>Metazoa</taxon>
        <taxon>Spiralia</taxon>
        <taxon>Gnathifera</taxon>
        <taxon>Rotifera</taxon>
        <taxon>Eurotatoria</taxon>
        <taxon>Bdelloidea</taxon>
        <taxon>Adinetida</taxon>
        <taxon>Adinetidae</taxon>
        <taxon>Adineta</taxon>
    </lineage>
</organism>
<gene>
    <name evidence="2" type="ORF">IZO911_LOCUS39821</name>
    <name evidence="3" type="ORF">KXQ929_LOCUS24552</name>
</gene>
<dbReference type="Proteomes" id="UP000663868">
    <property type="component" value="Unassembled WGS sequence"/>
</dbReference>
<protein>
    <submittedName>
        <fullName evidence="2">Uncharacterized protein</fullName>
    </submittedName>
</protein>
<keyword evidence="1" id="KW-0732">Signal</keyword>
<dbReference type="Proteomes" id="UP000663860">
    <property type="component" value="Unassembled WGS sequence"/>
</dbReference>
<dbReference type="AlphaFoldDB" id="A0A815LGW7"/>
<name>A0A815LGW7_9BILA</name>
<proteinExistence type="predicted"/>
<dbReference type="EMBL" id="CAJNOE010001263">
    <property type="protein sequence ID" value="CAF1406572.1"/>
    <property type="molecule type" value="Genomic_DNA"/>
</dbReference>
<accession>A0A815LGW7</accession>
<evidence type="ECO:0000313" key="2">
    <source>
        <dbReference type="EMBL" id="CAF1406572.1"/>
    </source>
</evidence>
<evidence type="ECO:0000313" key="4">
    <source>
        <dbReference type="Proteomes" id="UP000663860"/>
    </source>
</evidence>
<evidence type="ECO:0000313" key="3">
    <source>
        <dbReference type="EMBL" id="CAF3932576.1"/>
    </source>
</evidence>
<feature type="signal peptide" evidence="1">
    <location>
        <begin position="1"/>
        <end position="20"/>
    </location>
</feature>
<dbReference type="EMBL" id="CAJOBB010002047">
    <property type="protein sequence ID" value="CAF3932576.1"/>
    <property type="molecule type" value="Genomic_DNA"/>
</dbReference>